<evidence type="ECO:0008006" key="3">
    <source>
        <dbReference type="Google" id="ProtNLM"/>
    </source>
</evidence>
<dbReference type="EMBL" id="LGUG01000004">
    <property type="protein sequence ID" value="KON97103.1"/>
    <property type="molecule type" value="Genomic_DNA"/>
</dbReference>
<accession>A0A0D1UUU1</accession>
<proteinExistence type="predicted"/>
<dbReference type="STRING" id="47500.AF333_18155"/>
<dbReference type="SUPFAM" id="SSF56801">
    <property type="entry name" value="Acetyl-CoA synthetase-like"/>
    <property type="match status" value="1"/>
</dbReference>
<dbReference type="Proteomes" id="UP000037269">
    <property type="component" value="Unassembled WGS sequence"/>
</dbReference>
<reference evidence="1 2" key="1">
    <citation type="submission" date="2015-07" db="EMBL/GenBank/DDBJ databases">
        <title>Fjat-14205 dsm 2895.</title>
        <authorList>
            <person name="Liu B."/>
            <person name="Wang J."/>
            <person name="Zhu Y."/>
            <person name="Liu G."/>
            <person name="Chen Q."/>
            <person name="Chen Z."/>
            <person name="Lan J."/>
            <person name="Che J."/>
            <person name="Ge C."/>
            <person name="Shi H."/>
            <person name="Pan Z."/>
            <person name="Liu X."/>
        </authorList>
    </citation>
    <scope>NUCLEOTIDE SEQUENCE [LARGE SCALE GENOMIC DNA]</scope>
    <source>
        <strain evidence="1 2">DSM 2895</strain>
    </source>
</reference>
<organism evidence="1 2">
    <name type="scientific">Aneurinibacillus migulanus</name>
    <name type="common">Bacillus migulanus</name>
    <dbReference type="NCBI Taxonomy" id="47500"/>
    <lineage>
        <taxon>Bacteria</taxon>
        <taxon>Bacillati</taxon>
        <taxon>Bacillota</taxon>
        <taxon>Bacilli</taxon>
        <taxon>Bacillales</taxon>
        <taxon>Paenibacillaceae</taxon>
        <taxon>Aneurinibacillus group</taxon>
        <taxon>Aneurinibacillus</taxon>
    </lineage>
</organism>
<name>A0A0D1UUU1_ANEMI</name>
<evidence type="ECO:0000313" key="2">
    <source>
        <dbReference type="Proteomes" id="UP000037269"/>
    </source>
</evidence>
<comment type="caution">
    <text evidence="1">The sequence shown here is derived from an EMBL/GenBank/DDBJ whole genome shotgun (WGS) entry which is preliminary data.</text>
</comment>
<dbReference type="AlphaFoldDB" id="A0A0D1UUU1"/>
<gene>
    <name evidence="1" type="ORF">AF333_18155</name>
</gene>
<keyword evidence="2" id="KW-1185">Reference proteome</keyword>
<dbReference type="PATRIC" id="fig|47500.12.peg.2707"/>
<protein>
    <recommendedName>
        <fullName evidence="3">AMP-binding enzyme C-terminal domain-containing protein</fullName>
    </recommendedName>
</protein>
<evidence type="ECO:0000313" key="1">
    <source>
        <dbReference type="EMBL" id="KON97103.1"/>
    </source>
</evidence>
<sequence length="62" mass="7303">MSILGEGITVIEEEIVRDCGDKLPDSHLPWYMKFFRNFPVTPLGKAQKPKMHEMSIKKWRLE</sequence>